<dbReference type="Pfam" id="PF10568">
    <property type="entry name" value="Tom37"/>
    <property type="match status" value="1"/>
</dbReference>
<evidence type="ECO:0000256" key="1">
    <source>
        <dbReference type="ARBA" id="ARBA00004294"/>
    </source>
</evidence>
<evidence type="ECO:0000256" key="2">
    <source>
        <dbReference type="ARBA" id="ARBA00009170"/>
    </source>
</evidence>
<keyword evidence="7" id="KW-0472">Membrane</keyword>
<comment type="subcellular location">
    <subcellularLocation>
        <location evidence="1">Mitochondrion outer membrane</location>
    </subcellularLocation>
</comment>
<dbReference type="GO" id="GO:0015031">
    <property type="term" value="P:protein transport"/>
    <property type="evidence" value="ECO:0007669"/>
    <property type="project" value="UniProtKB-KW"/>
</dbReference>
<dbReference type="InterPro" id="IPR033468">
    <property type="entry name" value="Metaxin_GST"/>
</dbReference>
<dbReference type="CDD" id="cd03211">
    <property type="entry name" value="GST_C_Metaxin2"/>
    <property type="match status" value="1"/>
</dbReference>
<evidence type="ECO:0000256" key="7">
    <source>
        <dbReference type="ARBA" id="ARBA00023136"/>
    </source>
</evidence>
<gene>
    <name evidence="10" type="ORF">PVAND_011294</name>
</gene>
<dbReference type="AlphaFoldDB" id="A0A9J6CJ39"/>
<name>A0A9J6CJ39_POLVA</name>
<dbReference type="InterPro" id="IPR019564">
    <property type="entry name" value="Sam37/metaxin_N"/>
</dbReference>
<dbReference type="PANTHER" id="PTHR12289">
    <property type="entry name" value="METAXIN RELATED"/>
    <property type="match status" value="1"/>
</dbReference>
<dbReference type="PANTHER" id="PTHR12289:SF38">
    <property type="entry name" value="METAXIN-2"/>
    <property type="match status" value="1"/>
</dbReference>
<accession>A0A9J6CJ39</accession>
<dbReference type="InterPro" id="IPR036282">
    <property type="entry name" value="Glutathione-S-Trfase_C_sf"/>
</dbReference>
<keyword evidence="4" id="KW-1000">Mitochondrion outer membrane</keyword>
<sequence length="267" mass="30952">MAKSTINQLYLNMNELDRVEMNEKIIIYQPYDEVQILLAENASCLAVKTYLKMLNRDFTVKSCANAEFMAPSGKRTKLPVVQIGNFIAAEFDPIINLFEHKSMSLTENFEAEDKDDLVTYMSLVDMILTNTELYISWCDELVLKEITKKRNGSVYPFPLNHIQNSRKRYAVIKQLRFYDWANLTFEEVVDKVDKLCQTLVAKLGDRDYFFGSNPTELDALVFGHLFCIFTMELPSSVSLLKETINKYSQLTQFCGRIEKKYFGKIKN</sequence>
<proteinExistence type="inferred from homology"/>
<evidence type="ECO:0000256" key="5">
    <source>
        <dbReference type="ARBA" id="ARBA00022927"/>
    </source>
</evidence>
<evidence type="ECO:0000313" key="10">
    <source>
        <dbReference type="EMBL" id="KAG5681887.1"/>
    </source>
</evidence>
<dbReference type="Pfam" id="PF17171">
    <property type="entry name" value="GST_C_6"/>
    <property type="match status" value="1"/>
</dbReference>
<keyword evidence="3" id="KW-0813">Transport</keyword>
<dbReference type="GO" id="GO:0001401">
    <property type="term" value="C:SAM complex"/>
    <property type="evidence" value="ECO:0007669"/>
    <property type="project" value="InterPro"/>
</dbReference>
<protein>
    <recommendedName>
        <fullName evidence="12">Metaxin-2</fullName>
    </recommendedName>
</protein>
<keyword evidence="11" id="KW-1185">Reference proteome</keyword>
<dbReference type="GO" id="GO:0007005">
    <property type="term" value="P:mitochondrion organization"/>
    <property type="evidence" value="ECO:0007669"/>
    <property type="project" value="TreeGrafter"/>
</dbReference>
<feature type="domain" description="Mitochondrial outer membrane transport complex Sam37/metaxin N-terminal" evidence="8">
    <location>
        <begin position="44"/>
        <end position="168"/>
    </location>
</feature>
<dbReference type="Proteomes" id="UP001107558">
    <property type="component" value="Chromosome 1"/>
</dbReference>
<feature type="domain" description="Metaxin glutathione S-transferase" evidence="9">
    <location>
        <begin position="193"/>
        <end position="257"/>
    </location>
</feature>
<evidence type="ECO:0000259" key="9">
    <source>
        <dbReference type="Pfam" id="PF17171"/>
    </source>
</evidence>
<evidence type="ECO:0000256" key="3">
    <source>
        <dbReference type="ARBA" id="ARBA00022448"/>
    </source>
</evidence>
<evidence type="ECO:0000313" key="11">
    <source>
        <dbReference type="Proteomes" id="UP001107558"/>
    </source>
</evidence>
<organism evidence="10 11">
    <name type="scientific">Polypedilum vanderplanki</name>
    <name type="common">Sleeping chironomid midge</name>
    <dbReference type="NCBI Taxonomy" id="319348"/>
    <lineage>
        <taxon>Eukaryota</taxon>
        <taxon>Metazoa</taxon>
        <taxon>Ecdysozoa</taxon>
        <taxon>Arthropoda</taxon>
        <taxon>Hexapoda</taxon>
        <taxon>Insecta</taxon>
        <taxon>Pterygota</taxon>
        <taxon>Neoptera</taxon>
        <taxon>Endopterygota</taxon>
        <taxon>Diptera</taxon>
        <taxon>Nematocera</taxon>
        <taxon>Chironomoidea</taxon>
        <taxon>Chironomidae</taxon>
        <taxon>Chironominae</taxon>
        <taxon>Polypedilum</taxon>
        <taxon>Polypedilum</taxon>
    </lineage>
</organism>
<dbReference type="SUPFAM" id="SSF47616">
    <property type="entry name" value="GST C-terminal domain-like"/>
    <property type="match status" value="1"/>
</dbReference>
<evidence type="ECO:0000256" key="6">
    <source>
        <dbReference type="ARBA" id="ARBA00023128"/>
    </source>
</evidence>
<dbReference type="Gene3D" id="1.20.1050.10">
    <property type="match status" value="1"/>
</dbReference>
<dbReference type="OrthoDB" id="198787at2759"/>
<evidence type="ECO:0008006" key="12">
    <source>
        <dbReference type="Google" id="ProtNLM"/>
    </source>
</evidence>
<evidence type="ECO:0000259" key="8">
    <source>
        <dbReference type="Pfam" id="PF10568"/>
    </source>
</evidence>
<keyword evidence="6" id="KW-0496">Mitochondrion</keyword>
<comment type="similarity">
    <text evidence="2">Belongs to the metaxin family.</text>
</comment>
<comment type="caution">
    <text evidence="10">The sequence shown here is derived from an EMBL/GenBank/DDBJ whole genome shotgun (WGS) entry which is preliminary data.</text>
</comment>
<keyword evidence="5" id="KW-0653">Protein transport</keyword>
<dbReference type="InterPro" id="IPR050931">
    <property type="entry name" value="Mito_Protein_Transport_Metaxin"/>
</dbReference>
<evidence type="ECO:0000256" key="4">
    <source>
        <dbReference type="ARBA" id="ARBA00022787"/>
    </source>
</evidence>
<reference evidence="10" key="1">
    <citation type="submission" date="2021-03" db="EMBL/GenBank/DDBJ databases">
        <title>Chromosome level genome of the anhydrobiotic midge Polypedilum vanderplanki.</title>
        <authorList>
            <person name="Yoshida Y."/>
            <person name="Kikawada T."/>
            <person name="Gusev O."/>
        </authorList>
    </citation>
    <scope>NUCLEOTIDE SEQUENCE</scope>
    <source>
        <strain evidence="10">NIAS01</strain>
        <tissue evidence="10">Whole body or cell culture</tissue>
    </source>
</reference>
<dbReference type="EMBL" id="JADBJN010000001">
    <property type="protein sequence ID" value="KAG5681887.1"/>
    <property type="molecule type" value="Genomic_DNA"/>
</dbReference>